<dbReference type="EMBL" id="CAJVPU010016123">
    <property type="protein sequence ID" value="CAG8651055.1"/>
    <property type="molecule type" value="Genomic_DNA"/>
</dbReference>
<proteinExistence type="predicted"/>
<protein>
    <submittedName>
        <fullName evidence="1">12602_t:CDS:1</fullName>
    </submittedName>
</protein>
<feature type="non-terminal residue" evidence="1">
    <location>
        <position position="1"/>
    </location>
</feature>
<comment type="caution">
    <text evidence="1">The sequence shown here is derived from an EMBL/GenBank/DDBJ whole genome shotgun (WGS) entry which is preliminary data.</text>
</comment>
<sequence length="41" mass="4439">GFKVCGDLSNGVNMRAGGLNGSNSFDFRDSFELCIFELCDC</sequence>
<accession>A0ACA9NH28</accession>
<reference evidence="1" key="1">
    <citation type="submission" date="2021-06" db="EMBL/GenBank/DDBJ databases">
        <authorList>
            <person name="Kallberg Y."/>
            <person name="Tangrot J."/>
            <person name="Rosling A."/>
        </authorList>
    </citation>
    <scope>NUCLEOTIDE SEQUENCE</scope>
    <source>
        <strain evidence="1">IL203A</strain>
    </source>
</reference>
<dbReference type="Proteomes" id="UP000789702">
    <property type="component" value="Unassembled WGS sequence"/>
</dbReference>
<evidence type="ECO:0000313" key="2">
    <source>
        <dbReference type="Proteomes" id="UP000789702"/>
    </source>
</evidence>
<keyword evidence="2" id="KW-1185">Reference proteome</keyword>
<organism evidence="1 2">
    <name type="scientific">Dentiscutata heterogama</name>
    <dbReference type="NCBI Taxonomy" id="1316150"/>
    <lineage>
        <taxon>Eukaryota</taxon>
        <taxon>Fungi</taxon>
        <taxon>Fungi incertae sedis</taxon>
        <taxon>Mucoromycota</taxon>
        <taxon>Glomeromycotina</taxon>
        <taxon>Glomeromycetes</taxon>
        <taxon>Diversisporales</taxon>
        <taxon>Gigasporaceae</taxon>
        <taxon>Dentiscutata</taxon>
    </lineage>
</organism>
<gene>
    <name evidence="1" type="ORF">DHETER_LOCUS9297</name>
</gene>
<name>A0ACA9NH28_9GLOM</name>
<evidence type="ECO:0000313" key="1">
    <source>
        <dbReference type="EMBL" id="CAG8651055.1"/>
    </source>
</evidence>